<keyword evidence="2" id="KW-1185">Reference proteome</keyword>
<organism evidence="1 2">
    <name type="scientific">Phytopseudomonas daroniae</name>
    <dbReference type="NCBI Taxonomy" id="2487519"/>
    <lineage>
        <taxon>Bacteria</taxon>
        <taxon>Pseudomonadati</taxon>
        <taxon>Pseudomonadota</taxon>
        <taxon>Gammaproteobacteria</taxon>
        <taxon>Pseudomonadales</taxon>
        <taxon>Pseudomonadaceae</taxon>
        <taxon>Phytopseudomonas</taxon>
    </lineage>
</organism>
<dbReference type="OrthoDB" id="8612466at2"/>
<dbReference type="AlphaFoldDB" id="A0A4Q9QJT1"/>
<protein>
    <recommendedName>
        <fullName evidence="3">Rod shape-determining protein MreB</fullName>
    </recommendedName>
</protein>
<dbReference type="EMBL" id="QJUI01000018">
    <property type="protein sequence ID" value="TBU74337.1"/>
    <property type="molecule type" value="Genomic_DNA"/>
</dbReference>
<evidence type="ECO:0000313" key="1">
    <source>
        <dbReference type="EMBL" id="TBU74337.1"/>
    </source>
</evidence>
<reference evidence="1 2" key="1">
    <citation type="submission" date="2018-06" db="EMBL/GenBank/DDBJ databases">
        <title>Three novel Pseudomonas species isolated from symptomatic oak.</title>
        <authorList>
            <person name="Bueno-Gonzalez V."/>
            <person name="Brady C."/>
        </authorList>
    </citation>
    <scope>NUCLEOTIDE SEQUENCE [LARGE SCALE GENOMIC DNA]</scope>
    <source>
        <strain evidence="1 2">P9A</strain>
    </source>
</reference>
<dbReference type="RefSeq" id="WP_131181649.1">
    <property type="nucleotide sequence ID" value="NZ_QJUI01000018.1"/>
</dbReference>
<evidence type="ECO:0000313" key="2">
    <source>
        <dbReference type="Proteomes" id="UP000292302"/>
    </source>
</evidence>
<gene>
    <name evidence="1" type="ORF">DNK06_19415</name>
</gene>
<evidence type="ECO:0008006" key="3">
    <source>
        <dbReference type="Google" id="ProtNLM"/>
    </source>
</evidence>
<comment type="caution">
    <text evidence="1">The sequence shown here is derived from an EMBL/GenBank/DDBJ whole genome shotgun (WGS) entry which is preliminary data.</text>
</comment>
<name>A0A4Q9QJT1_9GAMM</name>
<proteinExistence type="predicted"/>
<dbReference type="Proteomes" id="UP000292302">
    <property type="component" value="Unassembled WGS sequence"/>
</dbReference>
<accession>A0A4Q9QJT1</accession>
<sequence length="125" mass="13866">MFNTLYLRIACNHLHMTHLESGNELELQAAPPFSNVRLLVADFSIADQLIKKAAQSLIRKRFLRPSLPPRMVIHPLERLEGGLSQVEERLLLELGKGSGANKVVVHVGEPLDAAGVRARLERPCA</sequence>